<accession>A0A0E9UH74</accession>
<reference evidence="1" key="2">
    <citation type="journal article" date="2015" name="Fish Shellfish Immunol.">
        <title>Early steps in the European eel (Anguilla anguilla)-Vibrio vulnificus interaction in the gills: Role of the RtxA13 toxin.</title>
        <authorList>
            <person name="Callol A."/>
            <person name="Pajuelo D."/>
            <person name="Ebbesson L."/>
            <person name="Teles M."/>
            <person name="MacKenzie S."/>
            <person name="Amaro C."/>
        </authorList>
    </citation>
    <scope>NUCLEOTIDE SEQUENCE</scope>
</reference>
<name>A0A0E9UH74_ANGAN</name>
<dbReference type="EMBL" id="GBXM01043440">
    <property type="protein sequence ID" value="JAH65137.1"/>
    <property type="molecule type" value="Transcribed_RNA"/>
</dbReference>
<proteinExistence type="predicted"/>
<evidence type="ECO:0000313" key="1">
    <source>
        <dbReference type="EMBL" id="JAH65137.1"/>
    </source>
</evidence>
<organism evidence="1">
    <name type="scientific">Anguilla anguilla</name>
    <name type="common">European freshwater eel</name>
    <name type="synonym">Muraena anguilla</name>
    <dbReference type="NCBI Taxonomy" id="7936"/>
    <lineage>
        <taxon>Eukaryota</taxon>
        <taxon>Metazoa</taxon>
        <taxon>Chordata</taxon>
        <taxon>Craniata</taxon>
        <taxon>Vertebrata</taxon>
        <taxon>Euteleostomi</taxon>
        <taxon>Actinopterygii</taxon>
        <taxon>Neopterygii</taxon>
        <taxon>Teleostei</taxon>
        <taxon>Anguilliformes</taxon>
        <taxon>Anguillidae</taxon>
        <taxon>Anguilla</taxon>
    </lineage>
</organism>
<protein>
    <submittedName>
        <fullName evidence="1">Uncharacterized protein</fullName>
    </submittedName>
</protein>
<sequence>MLACTQVKGCSVR</sequence>
<reference evidence="1" key="1">
    <citation type="submission" date="2014-11" db="EMBL/GenBank/DDBJ databases">
        <authorList>
            <person name="Amaro Gonzalez C."/>
        </authorList>
    </citation>
    <scope>NUCLEOTIDE SEQUENCE</scope>
</reference>